<dbReference type="AlphaFoldDB" id="A0A0F9HDI5"/>
<sequence>QRSKEQKLNALTTAMKMAAYRFRDAERKIGLYRDTLVPKATQGIRVTQTAFQAGKASFTDLIDAQRILLEFELAHQRARADKAQQMAKLEMLVGTEIPPAGNPRP</sequence>
<feature type="non-terminal residue" evidence="1">
    <location>
        <position position="1"/>
    </location>
</feature>
<protein>
    <recommendedName>
        <fullName evidence="2">Outer membrane efflux protein</fullName>
    </recommendedName>
</protein>
<organism evidence="1">
    <name type="scientific">marine sediment metagenome</name>
    <dbReference type="NCBI Taxonomy" id="412755"/>
    <lineage>
        <taxon>unclassified sequences</taxon>
        <taxon>metagenomes</taxon>
        <taxon>ecological metagenomes</taxon>
    </lineage>
</organism>
<gene>
    <name evidence="1" type="ORF">LCGC14_2077430</name>
</gene>
<reference evidence="1" key="1">
    <citation type="journal article" date="2015" name="Nature">
        <title>Complex archaea that bridge the gap between prokaryotes and eukaryotes.</title>
        <authorList>
            <person name="Spang A."/>
            <person name="Saw J.H."/>
            <person name="Jorgensen S.L."/>
            <person name="Zaremba-Niedzwiedzka K."/>
            <person name="Martijn J."/>
            <person name="Lind A.E."/>
            <person name="van Eijk R."/>
            <person name="Schleper C."/>
            <person name="Guy L."/>
            <person name="Ettema T.J."/>
        </authorList>
    </citation>
    <scope>NUCLEOTIDE SEQUENCE</scope>
</reference>
<evidence type="ECO:0008006" key="2">
    <source>
        <dbReference type="Google" id="ProtNLM"/>
    </source>
</evidence>
<name>A0A0F9HDI5_9ZZZZ</name>
<proteinExistence type="predicted"/>
<accession>A0A0F9HDI5</accession>
<dbReference type="SUPFAM" id="SSF56954">
    <property type="entry name" value="Outer membrane efflux proteins (OEP)"/>
    <property type="match status" value="1"/>
</dbReference>
<evidence type="ECO:0000313" key="1">
    <source>
        <dbReference type="EMBL" id="KKL73187.1"/>
    </source>
</evidence>
<dbReference type="Gene3D" id="1.20.1600.10">
    <property type="entry name" value="Outer membrane efflux proteins (OEP)"/>
    <property type="match status" value="1"/>
</dbReference>
<comment type="caution">
    <text evidence="1">The sequence shown here is derived from an EMBL/GenBank/DDBJ whole genome shotgun (WGS) entry which is preliminary data.</text>
</comment>
<dbReference type="GO" id="GO:0015562">
    <property type="term" value="F:efflux transmembrane transporter activity"/>
    <property type="evidence" value="ECO:0007669"/>
    <property type="project" value="InterPro"/>
</dbReference>
<dbReference type="EMBL" id="LAZR01025038">
    <property type="protein sequence ID" value="KKL73187.1"/>
    <property type="molecule type" value="Genomic_DNA"/>
</dbReference>